<keyword evidence="3" id="KW-0378">Hydrolase</keyword>
<dbReference type="Gene3D" id="1.10.439.10">
    <property type="entry name" value="Penicillin Amidohydrolase, domain 1"/>
    <property type="match status" value="1"/>
</dbReference>
<dbReference type="CDD" id="cd01936">
    <property type="entry name" value="Ntn_CA"/>
    <property type="match status" value="1"/>
</dbReference>
<evidence type="ECO:0000256" key="3">
    <source>
        <dbReference type="ARBA" id="ARBA00022801"/>
    </source>
</evidence>
<name>A0A6A7N5B9_9BURK</name>
<evidence type="ECO:0000256" key="4">
    <source>
        <dbReference type="ARBA" id="ARBA00023145"/>
    </source>
</evidence>
<dbReference type="Pfam" id="PF01804">
    <property type="entry name" value="Penicil_amidase"/>
    <property type="match status" value="1"/>
</dbReference>
<dbReference type="InterPro" id="IPR029055">
    <property type="entry name" value="Ntn_hydrolases_N"/>
</dbReference>
<reference evidence="5 6" key="1">
    <citation type="submission" date="2019-10" db="EMBL/GenBank/DDBJ databases">
        <title>Two novel species isolated from a subtropical stream in China.</title>
        <authorList>
            <person name="Lu H."/>
        </authorList>
    </citation>
    <scope>NUCLEOTIDE SEQUENCE [LARGE SCALE GENOMIC DNA]</scope>
    <source>
        <strain evidence="5 6">FT29W</strain>
    </source>
</reference>
<dbReference type="AlphaFoldDB" id="A0A6A7N5B9"/>
<comment type="caution">
    <text evidence="5">The sequence shown here is derived from an EMBL/GenBank/DDBJ whole genome shotgun (WGS) entry which is preliminary data.</text>
</comment>
<accession>A0A6A7N5B9</accession>
<dbReference type="EMBL" id="WHUG01000008">
    <property type="protein sequence ID" value="MQA40294.1"/>
    <property type="molecule type" value="Genomic_DNA"/>
</dbReference>
<dbReference type="InterPro" id="IPR043147">
    <property type="entry name" value="Penicillin_amidase_A-knob"/>
</dbReference>
<evidence type="ECO:0000313" key="5">
    <source>
        <dbReference type="EMBL" id="MQA40294.1"/>
    </source>
</evidence>
<keyword evidence="6" id="KW-1185">Reference proteome</keyword>
<protein>
    <submittedName>
        <fullName evidence="5">Acylase</fullName>
    </submittedName>
</protein>
<keyword evidence="2" id="KW-0732">Signal</keyword>
<proteinExistence type="inferred from homology"/>
<dbReference type="PANTHER" id="PTHR34218:SF3">
    <property type="entry name" value="ACYL-HOMOSERINE LACTONE ACYLASE PVDQ"/>
    <property type="match status" value="1"/>
</dbReference>
<dbReference type="GO" id="GO:0016811">
    <property type="term" value="F:hydrolase activity, acting on carbon-nitrogen (but not peptide) bonds, in linear amides"/>
    <property type="evidence" value="ECO:0007669"/>
    <property type="project" value="InterPro"/>
</dbReference>
<dbReference type="InterPro" id="IPR023343">
    <property type="entry name" value="Penicillin_amidase_dom1"/>
</dbReference>
<dbReference type="Gene3D" id="3.60.20.10">
    <property type="entry name" value="Glutamine Phosphoribosylpyrophosphate, subunit 1, domain 1"/>
    <property type="match status" value="1"/>
</dbReference>
<dbReference type="Gene3D" id="1.10.1400.10">
    <property type="match status" value="1"/>
</dbReference>
<evidence type="ECO:0000256" key="1">
    <source>
        <dbReference type="ARBA" id="ARBA00006586"/>
    </source>
</evidence>
<dbReference type="InterPro" id="IPR002692">
    <property type="entry name" value="S45"/>
</dbReference>
<sequence length="818" mass="87331">MDFPCKICNIAHLAVSFRSKGFPMTSSTLRLGRALLPLLAALAACSGGSSTPDKPGMPATPVPKYQADIRRTAFGIPHIKGNNEGDIGYGVGYAYAEDNLCALAEEVVTANGQRSRYFGPDGTRTGYTTSNLEADYFYQILNDADALNQAWAAQPDEVQALVKGYVAGYNQYLKETGVANLPGDCKGAAWVRELSETDLMRMMRRYAVEGSSSQFIGALYAAAPPGKTAQGARQRAGGAGTQAGEPDVLSPEYWRRLHRRTGSNAVALGKDATDNGQGMLLGNPHFPWKGPLRFYQLHLTIPGKMDVMGASLGGMPLVNIGFNQNLAWSHTVNTSSHFTLHRLKLDPADPTRYLVDGQSKSMTKRTVTIDVKGADGAIKPQSRDFYSTEFGMIAVVPGIAGWDRSSAYALGDANKDNHRLLSQWYAMDRAASLAEFREAIVRMVGLPWVNTLAADKDGQALYLDVTAVPNVSAAKQAACVGADDQALAGFGIVVLDGSRAACAWGSDPAAPQAGIFAGASLPALSRSDFVQNSNDSAWMTNPAAPLVSFPAIVSVQGTEQSGRTRIGISQLQARLAGTDGLAGNRMSLAQLQQIALNNRVYVAQQVMDDVLKVCGGADLAAACVKLGAWDRTANLDANIGYLYFAGLWDRVGDQEVWAVPFDAADPVRTPRGLNLGDQGVLSTLRLALQDSVRAAAAKGWSPEAKWGDIQVAVRGSKKIPIHGGEDSYGVYNAISSVDIGGGQRDVTDGTSYIQAVTFDKNGPVAQAMLSYSQSSQSSSPYFADQTERFSQKAWITQPYTEAQITGDAAYKTKRISTP</sequence>
<dbReference type="Gene3D" id="2.30.120.10">
    <property type="match status" value="1"/>
</dbReference>
<organism evidence="5 6">
    <name type="scientific">Rugamonas aquatica</name>
    <dbReference type="NCBI Taxonomy" id="2743357"/>
    <lineage>
        <taxon>Bacteria</taxon>
        <taxon>Pseudomonadati</taxon>
        <taxon>Pseudomonadota</taxon>
        <taxon>Betaproteobacteria</taxon>
        <taxon>Burkholderiales</taxon>
        <taxon>Oxalobacteraceae</taxon>
        <taxon>Telluria group</taxon>
        <taxon>Rugamonas</taxon>
    </lineage>
</organism>
<dbReference type="Proteomes" id="UP000440498">
    <property type="component" value="Unassembled WGS sequence"/>
</dbReference>
<gene>
    <name evidence="5" type="ORF">GEV02_19255</name>
</gene>
<dbReference type="PANTHER" id="PTHR34218">
    <property type="entry name" value="PEPTIDASE S45 PENICILLIN AMIDASE"/>
    <property type="match status" value="1"/>
</dbReference>
<dbReference type="SUPFAM" id="SSF56235">
    <property type="entry name" value="N-terminal nucleophile aminohydrolases (Ntn hydrolases)"/>
    <property type="match status" value="1"/>
</dbReference>
<dbReference type="InterPro" id="IPR043146">
    <property type="entry name" value="Penicillin_amidase_N_B-knob"/>
</dbReference>
<keyword evidence="4" id="KW-0865">Zymogen</keyword>
<comment type="similarity">
    <text evidence="1">Belongs to the peptidase S45 family.</text>
</comment>
<dbReference type="GO" id="GO:0017000">
    <property type="term" value="P:antibiotic biosynthetic process"/>
    <property type="evidence" value="ECO:0007669"/>
    <property type="project" value="InterPro"/>
</dbReference>
<evidence type="ECO:0000256" key="2">
    <source>
        <dbReference type="ARBA" id="ARBA00022729"/>
    </source>
</evidence>
<evidence type="ECO:0000313" key="6">
    <source>
        <dbReference type="Proteomes" id="UP000440498"/>
    </source>
</evidence>